<evidence type="ECO:0000313" key="2">
    <source>
        <dbReference type="EMBL" id="GAP83635.1"/>
    </source>
</evidence>
<feature type="coiled-coil region" evidence="1">
    <location>
        <begin position="33"/>
        <end position="74"/>
    </location>
</feature>
<dbReference type="STRING" id="77044.A0A1S7UK52"/>
<accession>A0A1S7UK52</accession>
<dbReference type="Gene3D" id="1.20.5.170">
    <property type="match status" value="2"/>
</dbReference>
<evidence type="ECO:0000256" key="1">
    <source>
        <dbReference type="SAM" id="Coils"/>
    </source>
</evidence>
<protein>
    <submittedName>
        <fullName evidence="2">UPF0134 protein MPN_138</fullName>
    </submittedName>
</protein>
<name>A0A1S7UK52_ROSNE</name>
<dbReference type="OMA" id="QFALCAN"/>
<reference evidence="2" key="1">
    <citation type="submission" date="2016-03" db="EMBL/GenBank/DDBJ databases">
        <title>Draft genome sequence of Rosellinia necatrix.</title>
        <authorList>
            <person name="Kanematsu S."/>
        </authorList>
    </citation>
    <scope>NUCLEOTIDE SEQUENCE [LARGE SCALE GENOMIC DNA]</scope>
    <source>
        <strain evidence="2">W97</strain>
    </source>
</reference>
<organism evidence="2">
    <name type="scientific">Rosellinia necatrix</name>
    <name type="common">White root-rot fungus</name>
    <dbReference type="NCBI Taxonomy" id="77044"/>
    <lineage>
        <taxon>Eukaryota</taxon>
        <taxon>Fungi</taxon>
        <taxon>Dikarya</taxon>
        <taxon>Ascomycota</taxon>
        <taxon>Pezizomycotina</taxon>
        <taxon>Sordariomycetes</taxon>
        <taxon>Xylariomycetidae</taxon>
        <taxon>Xylariales</taxon>
        <taxon>Xylariaceae</taxon>
        <taxon>Rosellinia</taxon>
    </lineage>
</organism>
<dbReference type="EMBL" id="DF977450">
    <property type="protein sequence ID" value="GAP83635.1"/>
    <property type="molecule type" value="Genomic_DNA"/>
</dbReference>
<evidence type="ECO:0000313" key="3">
    <source>
        <dbReference type="Proteomes" id="UP000054516"/>
    </source>
</evidence>
<dbReference type="SUPFAM" id="SSF57997">
    <property type="entry name" value="Tropomyosin"/>
    <property type="match status" value="1"/>
</dbReference>
<gene>
    <name evidence="2" type="ORF">SAMD00023353_0500170</name>
</gene>
<sequence length="183" mass="19542">MGAPAPALGPMPTALPQPNLPAANYGVEILQILRRLEHKVDGLDQKVDRLEQAVDRLEQAIGGLEQKVGGLERKVGGLEQKVGGLEQKAGSLGTRLAALDLNNISRLMNRDITDRNAPLQPLHAVLTNNPIANFPQTSAALTGLTETQVDSILEQLGQSVNGALADKKKRLRTVIGATKILEI</sequence>
<dbReference type="OrthoDB" id="5413892at2759"/>
<dbReference type="AlphaFoldDB" id="A0A1S7UK52"/>
<keyword evidence="3" id="KW-1185">Reference proteome</keyword>
<proteinExistence type="predicted"/>
<dbReference type="Proteomes" id="UP000054516">
    <property type="component" value="Unassembled WGS sequence"/>
</dbReference>
<keyword evidence="1" id="KW-0175">Coiled coil</keyword>